<dbReference type="EMBL" id="QWIQ01000028">
    <property type="protein sequence ID" value="RMZ15299.1"/>
    <property type="molecule type" value="Genomic_DNA"/>
</dbReference>
<dbReference type="GO" id="GO:0016787">
    <property type="term" value="F:hydrolase activity"/>
    <property type="evidence" value="ECO:0007669"/>
    <property type="project" value="UniProtKB-KW"/>
</dbReference>
<dbReference type="PANTHER" id="PTHR48070">
    <property type="entry name" value="ESTERASE OVCA2"/>
    <property type="match status" value="1"/>
</dbReference>
<comment type="caution">
    <text evidence="5">The sequence shown here is derived from an EMBL/GenBank/DDBJ whole genome shotgun (WGS) entry which is preliminary data.</text>
</comment>
<evidence type="ECO:0000256" key="1">
    <source>
        <dbReference type="ARBA" id="ARBA00005863"/>
    </source>
</evidence>
<dbReference type="GO" id="GO:0044550">
    <property type="term" value="P:secondary metabolite biosynthetic process"/>
    <property type="evidence" value="ECO:0007669"/>
    <property type="project" value="TreeGrafter"/>
</dbReference>
<reference evidence="5 6" key="1">
    <citation type="journal article" date="2018" name="BMC Genomics">
        <title>Genomic evidence for intraspecific hybridization in a clonal and extremely halotolerant yeast.</title>
        <authorList>
            <person name="Gostincar C."/>
            <person name="Stajich J.E."/>
            <person name="Zupancic J."/>
            <person name="Zalar P."/>
            <person name="Gunde-Cimerman N."/>
        </authorList>
    </citation>
    <scope>NUCLEOTIDE SEQUENCE [LARGE SCALE GENOMIC DNA]</scope>
    <source>
        <strain evidence="5 6">EXF-171</strain>
    </source>
</reference>
<comment type="similarity">
    <text evidence="1">Belongs to the LovG family.</text>
</comment>
<dbReference type="InterPro" id="IPR029058">
    <property type="entry name" value="AB_hydrolase_fold"/>
</dbReference>
<feature type="domain" description="Serine hydrolase" evidence="4">
    <location>
        <begin position="50"/>
        <end position="275"/>
    </location>
</feature>
<evidence type="ECO:0000256" key="3">
    <source>
        <dbReference type="SAM" id="MobiDB-lite"/>
    </source>
</evidence>
<dbReference type="GO" id="GO:0005634">
    <property type="term" value="C:nucleus"/>
    <property type="evidence" value="ECO:0007669"/>
    <property type="project" value="TreeGrafter"/>
</dbReference>
<organism evidence="5 6">
    <name type="scientific">Hortaea werneckii</name>
    <name type="common">Black yeast</name>
    <name type="synonym">Cladosporium werneckii</name>
    <dbReference type="NCBI Taxonomy" id="91943"/>
    <lineage>
        <taxon>Eukaryota</taxon>
        <taxon>Fungi</taxon>
        <taxon>Dikarya</taxon>
        <taxon>Ascomycota</taxon>
        <taxon>Pezizomycotina</taxon>
        <taxon>Dothideomycetes</taxon>
        <taxon>Dothideomycetidae</taxon>
        <taxon>Mycosphaerellales</taxon>
        <taxon>Teratosphaeriaceae</taxon>
        <taxon>Hortaea</taxon>
    </lineage>
</organism>
<gene>
    <name evidence="5" type="ORF">D0862_01687</name>
</gene>
<feature type="region of interest" description="Disordered" evidence="3">
    <location>
        <begin position="15"/>
        <end position="44"/>
    </location>
</feature>
<evidence type="ECO:0000313" key="6">
    <source>
        <dbReference type="Proteomes" id="UP000281468"/>
    </source>
</evidence>
<accession>A0A3M7HPW2</accession>
<evidence type="ECO:0000313" key="5">
    <source>
        <dbReference type="EMBL" id="RMZ15299.1"/>
    </source>
</evidence>
<dbReference type="AlphaFoldDB" id="A0A3M7HPW2"/>
<dbReference type="SUPFAM" id="SSF53474">
    <property type="entry name" value="alpha/beta-Hydrolases"/>
    <property type="match status" value="1"/>
</dbReference>
<dbReference type="Proteomes" id="UP000281468">
    <property type="component" value="Unassembled WGS sequence"/>
</dbReference>
<dbReference type="Gene3D" id="3.40.50.1820">
    <property type="entry name" value="alpha/beta hydrolase"/>
    <property type="match status" value="1"/>
</dbReference>
<name>A0A3M7HPW2_HORWE</name>
<proteinExistence type="inferred from homology"/>
<feature type="compositionally biased region" description="Low complexity" evidence="3">
    <location>
        <begin position="33"/>
        <end position="44"/>
    </location>
</feature>
<evidence type="ECO:0000259" key="4">
    <source>
        <dbReference type="Pfam" id="PF03959"/>
    </source>
</evidence>
<feature type="compositionally biased region" description="Polar residues" evidence="3">
    <location>
        <begin position="15"/>
        <end position="25"/>
    </location>
</feature>
<dbReference type="GO" id="GO:0005737">
    <property type="term" value="C:cytoplasm"/>
    <property type="evidence" value="ECO:0007669"/>
    <property type="project" value="TreeGrafter"/>
</dbReference>
<dbReference type="Pfam" id="PF03959">
    <property type="entry name" value="FSH1"/>
    <property type="match status" value="1"/>
</dbReference>
<dbReference type="InterPro" id="IPR005645">
    <property type="entry name" value="FSH-like_dom"/>
</dbReference>
<dbReference type="InterPro" id="IPR050593">
    <property type="entry name" value="LovG"/>
</dbReference>
<dbReference type="PANTHER" id="PTHR48070:SF3">
    <property type="entry name" value="ESTERASE DBAE-RELATED"/>
    <property type="match status" value="1"/>
</dbReference>
<sequence length="291" mass="32528">MGSSLSFCHWYHSTPTSLRTSSWDDTTLAEPPDMASTAAADQSSDSNLSAPRILCLHGGGVTGDVFRAQARSLIKYLPDFRLVFADGPFFCSHGPGIVPVYEDWGPFRRWLRWLPEHPEIDDESAREEVLYNISTAKQEDEGTGPWVGLIGFSQGAKLSSSLLYDQQIRVEKEGRAETDYKFAVLLAGRNPLVSFSEYSRHPALVTEGQISEGHVYEGENPHVLRIPTIHVHGLNDNGLHLHRKMLKEYHDPATTTLIEWDGIHRVPIKKVDVEPIAQAIYRVAREQGVSV</sequence>
<protein>
    <recommendedName>
        <fullName evidence="4">Serine hydrolase domain-containing protein</fullName>
    </recommendedName>
</protein>
<dbReference type="VEuPathDB" id="FungiDB:BTJ68_01278"/>
<evidence type="ECO:0000256" key="2">
    <source>
        <dbReference type="ARBA" id="ARBA00022801"/>
    </source>
</evidence>
<keyword evidence="2" id="KW-0378">Hydrolase</keyword>